<dbReference type="AlphaFoldDB" id="R0M851"/>
<dbReference type="Proteomes" id="UP000296049">
    <property type="component" value="Unassembled WGS sequence"/>
</dbReference>
<keyword evidence="2" id="KW-1185">Reference proteome</keyword>
<reference evidence="2" key="1">
    <citation type="journal article" date="2013" name="Nat. Genet.">
        <title>The duck genome and transcriptome provide insight into an avian influenza virus reservoir species.</title>
        <authorList>
            <person name="Huang Y."/>
            <person name="Li Y."/>
            <person name="Burt D.W."/>
            <person name="Chen H."/>
            <person name="Zhang Y."/>
            <person name="Qian W."/>
            <person name="Kim H."/>
            <person name="Gan S."/>
            <person name="Zhao Y."/>
            <person name="Li J."/>
            <person name="Yi K."/>
            <person name="Feng H."/>
            <person name="Zhu P."/>
            <person name="Li B."/>
            <person name="Liu Q."/>
            <person name="Fairley S."/>
            <person name="Magor K.E."/>
            <person name="Du Z."/>
            <person name="Hu X."/>
            <person name="Goodman L."/>
            <person name="Tafer H."/>
            <person name="Vignal A."/>
            <person name="Lee T."/>
            <person name="Kim K.W."/>
            <person name="Sheng Z."/>
            <person name="An Y."/>
            <person name="Searle S."/>
            <person name="Herrero J."/>
            <person name="Groenen M.A."/>
            <person name="Crooijmans R.P."/>
            <person name="Faraut T."/>
            <person name="Cai Q."/>
            <person name="Webster R.G."/>
            <person name="Aldridge J.R."/>
            <person name="Warren W.C."/>
            <person name="Bartschat S."/>
            <person name="Kehr S."/>
            <person name="Marz M."/>
            <person name="Stadler P.F."/>
            <person name="Smith J."/>
            <person name="Kraus R.H."/>
            <person name="Zhao Y."/>
            <person name="Ren L."/>
            <person name="Fei J."/>
            <person name="Morisson M."/>
            <person name="Kaiser P."/>
            <person name="Griffin D.K."/>
            <person name="Rao M."/>
            <person name="Pitel F."/>
            <person name="Wang J."/>
            <person name="Li N."/>
        </authorList>
    </citation>
    <scope>NUCLEOTIDE SEQUENCE [LARGE SCALE GENOMIC DNA]</scope>
</reference>
<organism evidence="1 2">
    <name type="scientific">Anas platyrhynchos</name>
    <name type="common">Mallard</name>
    <name type="synonym">Anas boschas</name>
    <dbReference type="NCBI Taxonomy" id="8839"/>
    <lineage>
        <taxon>Eukaryota</taxon>
        <taxon>Metazoa</taxon>
        <taxon>Chordata</taxon>
        <taxon>Craniata</taxon>
        <taxon>Vertebrata</taxon>
        <taxon>Euteleostomi</taxon>
        <taxon>Archelosauria</taxon>
        <taxon>Archosauria</taxon>
        <taxon>Dinosauria</taxon>
        <taxon>Saurischia</taxon>
        <taxon>Theropoda</taxon>
        <taxon>Coelurosauria</taxon>
        <taxon>Aves</taxon>
        <taxon>Neognathae</taxon>
        <taxon>Galloanserae</taxon>
        <taxon>Anseriformes</taxon>
        <taxon>Anatidae</taxon>
        <taxon>Anatinae</taxon>
        <taxon>Anas</taxon>
    </lineage>
</organism>
<proteinExistence type="predicted"/>
<name>R0M851_ANAPL</name>
<protein>
    <submittedName>
        <fullName evidence="1">Uncharacterized protein</fullName>
    </submittedName>
</protein>
<accession>R0M851</accession>
<sequence>MDAVRLDFKSGCKYVLKTYRLHDRVIQGLPADTEANPHVKLPADVLFQLLLPLALYTHVGGGSAESCQDAVGESFQGKAAHHHTLQFVRVRALEPAGCSLISPNLLQSNKPYLVQVLHPSLFKMTGRKTVLSLAYPYIQDWAELIFMLFGCNHKMAKRQSRQSTGEVVPLPVLDEKQQRSDMSQIIHAPSKELSTSAAQGPVHEQFGEKIPRLPLTNTLNSFLDVTFLEPKLFAKFDLNDHMASAVPKPHSLANDCIANK</sequence>
<evidence type="ECO:0000313" key="2">
    <source>
        <dbReference type="Proteomes" id="UP000296049"/>
    </source>
</evidence>
<dbReference type="EMBL" id="KB742411">
    <property type="protein sequence ID" value="EOB08873.1"/>
    <property type="molecule type" value="Genomic_DNA"/>
</dbReference>
<gene>
    <name evidence="1" type="ORF">Anapl_08199</name>
</gene>
<evidence type="ECO:0000313" key="1">
    <source>
        <dbReference type="EMBL" id="EOB08873.1"/>
    </source>
</evidence>